<dbReference type="InterPro" id="IPR020471">
    <property type="entry name" value="AKR"/>
</dbReference>
<dbReference type="InterPro" id="IPR023210">
    <property type="entry name" value="NADP_OxRdtase_dom"/>
</dbReference>
<protein>
    <submittedName>
        <fullName evidence="3">Aldo/keto reductase</fullName>
    </submittedName>
</protein>
<evidence type="ECO:0000259" key="1">
    <source>
        <dbReference type="Pfam" id="PF00248"/>
    </source>
</evidence>
<sequence>MEHVLTQRRPVAQTGITISPLGLGTVKFGRNQGVKYPQGFELPSDNEVRDLLALGFDLGINLLDTAPAYGLSEERIGKLLPNSRHEWVIETKVGERFIDGESSFDFSAVGTRTSVENSLRLLKTDYLDMVLIHSDGDDVRILREEAVLDTLLQMREEGWVRAVGISSKTVDGALLAYELGCDVVMAAYSPLYTDELPVLESAAAQGRGLLVKKAFASGHLDKLGGKNPVEYALDFIFSQPGATSVVLGTINPKHLRENVAVASEILADNVKTEERKLRIVHTESSCGWGGQEIRILTEAKGMQGRGHYVHLLCVQDSAIYKEAIKRNIPVTALPIAKKTLNGIFSIRQWLKKNTVDIVNTHSSTDSWLVALARLGINIPIVRTRHISSPIPQNIATRWLYTKGSDFIITTGERLRLDVINSTGVTSDRIKSIPTGVDEYKFIPGDKVAARQLLQLPNNAVIIGIVATIRTWKGHVYLIEALAKLQYENVYLLIVDDAQQGKCERCG</sequence>
<dbReference type="Gene3D" id="3.40.50.2000">
    <property type="entry name" value="Glycogen Phosphorylase B"/>
    <property type="match status" value="2"/>
</dbReference>
<accession>A0ABX7X0A7</accession>
<evidence type="ECO:0000313" key="3">
    <source>
        <dbReference type="EMBL" id="QTR48837.1"/>
    </source>
</evidence>
<dbReference type="Gene3D" id="3.20.20.100">
    <property type="entry name" value="NADP-dependent oxidoreductase domain"/>
    <property type="match status" value="1"/>
</dbReference>
<dbReference type="InterPro" id="IPR036812">
    <property type="entry name" value="NAD(P)_OxRdtase_dom_sf"/>
</dbReference>
<reference evidence="3 4" key="1">
    <citation type="submission" date="2021-04" db="EMBL/GenBank/DDBJ databases">
        <title>Genomics, taxonomy and metabolism of representatives of sulfur bacteria of the genus Thiothrix: Thiothrix fructosivorans QT, Thiothrix unzii A1T and three new species, Thiothrix subterranea sp. nov., Thiothrix litoralis sp. nov. and 'Candidatus Thiothrix anitrata' sp. nov.</title>
        <authorList>
            <person name="Ravin N.V."/>
            <person name="Smolyakov D."/>
            <person name="Rudenko T.S."/>
            <person name="Mardanov A.V."/>
            <person name="Beletsky A.V."/>
            <person name="Markov N.D."/>
            <person name="Fomenkov A.I."/>
            <person name="Roberts R.J."/>
            <person name="Karnachuk O.V."/>
            <person name="Novikov A."/>
            <person name="Grabovich M.Y."/>
        </authorList>
    </citation>
    <scope>NUCLEOTIDE SEQUENCE [LARGE SCALE GENOMIC DNA]</scope>
    <source>
        <strain evidence="3 4">A52</strain>
    </source>
</reference>
<dbReference type="EMBL" id="CP072800">
    <property type="protein sequence ID" value="QTR48837.1"/>
    <property type="molecule type" value="Genomic_DNA"/>
</dbReference>
<dbReference type="InterPro" id="IPR053135">
    <property type="entry name" value="AKR2_Oxidoreductase"/>
</dbReference>
<dbReference type="SUPFAM" id="SSF53756">
    <property type="entry name" value="UDP-Glycosyltransferase/glycogen phosphorylase"/>
    <property type="match status" value="1"/>
</dbReference>
<dbReference type="CDD" id="cd19095">
    <property type="entry name" value="AKR_PA4992-like"/>
    <property type="match status" value="1"/>
</dbReference>
<evidence type="ECO:0000259" key="2">
    <source>
        <dbReference type="Pfam" id="PF13439"/>
    </source>
</evidence>
<dbReference type="PANTHER" id="PTHR43312:SF1">
    <property type="entry name" value="NADP-DEPENDENT OXIDOREDUCTASE DOMAIN-CONTAINING PROTEIN"/>
    <property type="match status" value="1"/>
</dbReference>
<dbReference type="InterPro" id="IPR028098">
    <property type="entry name" value="Glyco_trans_4-like_N"/>
</dbReference>
<proteinExistence type="predicted"/>
<evidence type="ECO:0000313" key="4">
    <source>
        <dbReference type="Proteomes" id="UP000672027"/>
    </source>
</evidence>
<dbReference type="PRINTS" id="PR00069">
    <property type="entry name" value="ALDKETRDTASE"/>
</dbReference>
<feature type="domain" description="Glycosyltransferase subfamily 4-like N-terminal" evidence="2">
    <location>
        <begin position="288"/>
        <end position="437"/>
    </location>
</feature>
<gene>
    <name evidence="3" type="ORF">J8380_11135</name>
</gene>
<dbReference type="Pfam" id="PF00248">
    <property type="entry name" value="Aldo_ket_red"/>
    <property type="match status" value="1"/>
</dbReference>
<dbReference type="Pfam" id="PF13439">
    <property type="entry name" value="Glyco_transf_4"/>
    <property type="match status" value="1"/>
</dbReference>
<feature type="domain" description="NADP-dependent oxidoreductase" evidence="1">
    <location>
        <begin position="20"/>
        <end position="223"/>
    </location>
</feature>
<dbReference type="CDD" id="cd03801">
    <property type="entry name" value="GT4_PimA-like"/>
    <property type="match status" value="1"/>
</dbReference>
<dbReference type="RefSeq" id="WP_210225716.1">
    <property type="nucleotide sequence ID" value="NZ_CP072800.1"/>
</dbReference>
<name>A0ABX7X0A7_9GAMM</name>
<dbReference type="SUPFAM" id="SSF51430">
    <property type="entry name" value="NAD(P)-linked oxidoreductase"/>
    <property type="match status" value="1"/>
</dbReference>
<organism evidence="3 4">
    <name type="scientific">Candidatus Thiothrix anitrata</name>
    <dbReference type="NCBI Taxonomy" id="2823902"/>
    <lineage>
        <taxon>Bacteria</taxon>
        <taxon>Pseudomonadati</taxon>
        <taxon>Pseudomonadota</taxon>
        <taxon>Gammaproteobacteria</taxon>
        <taxon>Thiotrichales</taxon>
        <taxon>Thiotrichaceae</taxon>
        <taxon>Thiothrix</taxon>
    </lineage>
</organism>
<keyword evidence="4" id="KW-1185">Reference proteome</keyword>
<dbReference type="PANTHER" id="PTHR43312">
    <property type="entry name" value="D-THREO-ALDOSE 1-DEHYDROGENASE"/>
    <property type="match status" value="1"/>
</dbReference>
<dbReference type="Proteomes" id="UP000672027">
    <property type="component" value="Chromosome"/>
</dbReference>